<dbReference type="Proteomes" id="UP000007502">
    <property type="component" value="Segment"/>
</dbReference>
<organism evidence="1 2">
    <name type="scientific">Vibrio phage ICP1</name>
    <dbReference type="NCBI Taxonomy" id="979525"/>
    <lineage>
        <taxon>Viruses</taxon>
        <taxon>Duplodnaviria</taxon>
        <taxon>Heunggongvirae</taxon>
        <taxon>Uroviricota</taxon>
        <taxon>Caudoviricetes</taxon>
        <taxon>Mohonavirus</taxon>
        <taxon>Mohonavirus ICP1</taxon>
    </lineage>
</organism>
<evidence type="ECO:0000313" key="1">
    <source>
        <dbReference type="EMBL" id="ADX88008.1"/>
    </source>
</evidence>
<name>F1D1L4_9CAUD</name>
<reference evidence="1 2" key="1">
    <citation type="journal article" date="2011" name="MBio">
        <title>Evidence of a dominant lineage of Vibrio cholerae-specific lytic bacteriophages shed by cholera patients over a 10-year period in Dhaka, Bangladesh.</title>
        <authorList>
            <person name="Seed K.D."/>
            <person name="Bodi K.L."/>
            <person name="Kropinski A.M."/>
            <person name="Ackermann H.W."/>
            <person name="Calderwood S.B."/>
            <person name="Qadri F."/>
            <person name="Camilli A."/>
        </authorList>
    </citation>
    <scope>NUCLEOTIDE SEQUENCE [LARGE SCALE GENOMIC DNA]</scope>
</reference>
<dbReference type="GeneID" id="10228671"/>
<dbReference type="EMBL" id="HQ641347">
    <property type="protein sequence ID" value="ADX88008.1"/>
    <property type="molecule type" value="Genomic_DNA"/>
</dbReference>
<protein>
    <submittedName>
        <fullName evidence="1">Uncharacterized protein ORF189A</fullName>
    </submittedName>
</protein>
<sequence length="56" mass="6553">MNKETKEYLLSLFVKHCNGRVPTSGESFWQTDEFLLQNGVILDELCQALNLYEEEE</sequence>
<keyword evidence="2" id="KW-1185">Reference proteome</keyword>
<evidence type="ECO:0000313" key="2">
    <source>
        <dbReference type="Proteomes" id="UP000007502"/>
    </source>
</evidence>
<proteinExistence type="predicted"/>
<dbReference type="KEGG" id="vg:10228671"/>
<gene>
    <name evidence="1" type="primary">ORF189A</name>
</gene>
<accession>F1D1L4</accession>
<dbReference type="OrthoDB" id="29173at10239"/>
<dbReference type="RefSeq" id="YP_004251133.1">
    <property type="nucleotide sequence ID" value="NC_015157.1"/>
</dbReference>